<comment type="cofactor">
    <cofactor evidence="1 6">
        <name>FAD</name>
        <dbReference type="ChEBI" id="CHEBI:57692"/>
    </cofactor>
</comment>
<keyword evidence="10" id="KW-1185">Reference proteome</keyword>
<evidence type="ECO:0000259" key="7">
    <source>
        <dbReference type="Pfam" id="PF01266"/>
    </source>
</evidence>
<name>A0ABY9RK81_9BURK</name>
<evidence type="ECO:0000256" key="1">
    <source>
        <dbReference type="ARBA" id="ARBA00001974"/>
    </source>
</evidence>
<evidence type="ECO:0000256" key="5">
    <source>
        <dbReference type="ARBA" id="ARBA00023002"/>
    </source>
</evidence>
<dbReference type="InterPro" id="IPR036188">
    <property type="entry name" value="FAD/NAD-bd_sf"/>
</dbReference>
<protein>
    <recommendedName>
        <fullName evidence="6">Glycerol-3-phosphate dehydrogenase</fullName>
        <ecNumber evidence="6">1.1.5.3</ecNumber>
    </recommendedName>
</protein>
<dbReference type="SUPFAM" id="SSF51905">
    <property type="entry name" value="FAD/NAD(P)-binding domain"/>
    <property type="match status" value="1"/>
</dbReference>
<dbReference type="EMBL" id="CP133720">
    <property type="protein sequence ID" value="WMW80456.1"/>
    <property type="molecule type" value="Genomic_DNA"/>
</dbReference>
<evidence type="ECO:0000256" key="3">
    <source>
        <dbReference type="ARBA" id="ARBA00022630"/>
    </source>
</evidence>
<dbReference type="PANTHER" id="PTHR11985:SF15">
    <property type="entry name" value="GLYCEROL-3-PHOSPHATE DEHYDROGENASE, MITOCHONDRIAL"/>
    <property type="match status" value="1"/>
</dbReference>
<keyword evidence="4" id="KW-0274">FAD</keyword>
<comment type="similarity">
    <text evidence="2 6">Belongs to the FAD-dependent glycerol-3-phosphate dehydrogenase family.</text>
</comment>
<dbReference type="Proteomes" id="UP001181355">
    <property type="component" value="Chromosome"/>
</dbReference>
<dbReference type="PANTHER" id="PTHR11985">
    <property type="entry name" value="GLYCEROL-3-PHOSPHATE DEHYDROGENASE"/>
    <property type="match status" value="1"/>
</dbReference>
<proteinExistence type="inferred from homology"/>
<dbReference type="NCBIfam" id="NF008899">
    <property type="entry name" value="PRK12266.1"/>
    <property type="match status" value="1"/>
</dbReference>
<feature type="domain" description="FAD dependent oxidoreductase" evidence="7">
    <location>
        <begin position="11"/>
        <end position="363"/>
    </location>
</feature>
<evidence type="ECO:0000313" key="9">
    <source>
        <dbReference type="EMBL" id="WMW80456.1"/>
    </source>
</evidence>
<evidence type="ECO:0000256" key="2">
    <source>
        <dbReference type="ARBA" id="ARBA00007330"/>
    </source>
</evidence>
<dbReference type="EC" id="1.1.5.3" evidence="6"/>
<evidence type="ECO:0000256" key="4">
    <source>
        <dbReference type="ARBA" id="ARBA00022827"/>
    </source>
</evidence>
<keyword evidence="5 6" id="KW-0560">Oxidoreductase</keyword>
<keyword evidence="3 6" id="KW-0285">Flavoprotein</keyword>
<accession>A0ABY9RK81</accession>
<feature type="domain" description="Alpha-glycerophosphate oxidase C-terminal" evidence="8">
    <location>
        <begin position="387"/>
        <end position="500"/>
    </location>
</feature>
<organism evidence="9 10">
    <name type="scientific">Undibacterium cyanobacteriorum</name>
    <dbReference type="NCBI Taxonomy" id="3073561"/>
    <lineage>
        <taxon>Bacteria</taxon>
        <taxon>Pseudomonadati</taxon>
        <taxon>Pseudomonadota</taxon>
        <taxon>Betaproteobacteria</taxon>
        <taxon>Burkholderiales</taxon>
        <taxon>Oxalobacteraceae</taxon>
        <taxon>Undibacterium</taxon>
    </lineage>
</organism>
<dbReference type="InterPro" id="IPR031656">
    <property type="entry name" value="DAO_C"/>
</dbReference>
<dbReference type="PRINTS" id="PR01001">
    <property type="entry name" value="FADG3PDH"/>
</dbReference>
<dbReference type="GO" id="GO:0004368">
    <property type="term" value="F:glycerol-3-phosphate dehydrogenase (quinone) activity"/>
    <property type="evidence" value="ECO:0007669"/>
    <property type="project" value="UniProtKB-EC"/>
</dbReference>
<dbReference type="Pfam" id="PF01266">
    <property type="entry name" value="DAO"/>
    <property type="match status" value="1"/>
</dbReference>
<evidence type="ECO:0000256" key="6">
    <source>
        <dbReference type="RuleBase" id="RU361217"/>
    </source>
</evidence>
<dbReference type="Gene3D" id="1.10.8.870">
    <property type="entry name" value="Alpha-glycerophosphate oxidase, cap domain"/>
    <property type="match status" value="1"/>
</dbReference>
<comment type="catalytic activity">
    <reaction evidence="6">
        <text>a quinone + sn-glycerol 3-phosphate = dihydroxyacetone phosphate + a quinol</text>
        <dbReference type="Rhea" id="RHEA:18977"/>
        <dbReference type="ChEBI" id="CHEBI:24646"/>
        <dbReference type="ChEBI" id="CHEBI:57597"/>
        <dbReference type="ChEBI" id="CHEBI:57642"/>
        <dbReference type="ChEBI" id="CHEBI:132124"/>
        <dbReference type="EC" id="1.1.5.3"/>
    </reaction>
</comment>
<dbReference type="Gene3D" id="6.10.250.1890">
    <property type="match status" value="1"/>
</dbReference>
<reference evidence="9" key="1">
    <citation type="submission" date="2023-09" db="EMBL/GenBank/DDBJ databases">
        <title>Undibacterium sp. 20NA77.5 isolated from freshwater.</title>
        <authorList>
            <person name="Le V."/>
            <person name="Ko S.-R."/>
            <person name="Ahn C.-Y."/>
            <person name="Oh H.-M."/>
        </authorList>
    </citation>
    <scope>NUCLEOTIDE SEQUENCE</scope>
    <source>
        <strain evidence="9">20NA77.5</strain>
    </source>
</reference>
<evidence type="ECO:0000313" key="10">
    <source>
        <dbReference type="Proteomes" id="UP001181355"/>
    </source>
</evidence>
<dbReference type="InterPro" id="IPR006076">
    <property type="entry name" value="FAD-dep_OxRdtase"/>
</dbReference>
<dbReference type="InterPro" id="IPR000447">
    <property type="entry name" value="G3P_DH_FAD-dep"/>
</dbReference>
<dbReference type="Gene3D" id="3.30.9.10">
    <property type="entry name" value="D-Amino Acid Oxidase, subunit A, domain 2"/>
    <property type="match status" value="1"/>
</dbReference>
<dbReference type="InterPro" id="IPR038299">
    <property type="entry name" value="DAO_C_sf"/>
</dbReference>
<dbReference type="PROSITE" id="PS00977">
    <property type="entry name" value="FAD_G3PDH_1"/>
    <property type="match status" value="1"/>
</dbReference>
<dbReference type="Gene3D" id="3.50.50.60">
    <property type="entry name" value="FAD/NAD(P)-binding domain"/>
    <property type="match status" value="1"/>
</dbReference>
<dbReference type="Pfam" id="PF16901">
    <property type="entry name" value="DAO_C"/>
    <property type="match status" value="1"/>
</dbReference>
<gene>
    <name evidence="9" type="primary">glpD</name>
    <name evidence="9" type="ORF">RF679_17695</name>
</gene>
<evidence type="ECO:0000259" key="8">
    <source>
        <dbReference type="Pfam" id="PF16901"/>
    </source>
</evidence>
<dbReference type="RefSeq" id="WP_309481949.1">
    <property type="nucleotide sequence ID" value="NZ_CP133720.1"/>
</dbReference>
<dbReference type="NCBIfam" id="NF009906">
    <property type="entry name" value="PRK13369.1"/>
    <property type="match status" value="1"/>
</dbReference>
<sequence length="510" mass="57191">MSTAMNDFDCDVLVIGGGINGVGIARDAAGRGLRVILCEKDDLASHTSSASSKLIHGGLRYLEYYEFALVRKALQEREVLMRLAPHIISARRFIMPHQAHLRSQWLIRAGLFLYDQLARRDLLPASSAIDLRKHVAGAPLKADMVQGFEYSDAWVDDARLVVLNAVSAAELGAQICCRTECLDLQRRDSAWYAELGNRQGVLRRVRARAVVNASGAWAAELQHRYSPTLPRKELRLVQGSHIVVKRLFEHDYAYIFQNSDGRIVFALPYESEYTLVGTTDLEFKGDQNHPQISAAEIEYLLNLCNHYFQKQIGVKDIVWTYSGVRPLVDDGKADAKAITRDYRLELDQSGAPILHIFGGKITTFRKLAEQACDQLLAALGRSNQAWTAHAVLPGGDLFQAMPSNQNVKQFEQFCEQACSAYPFLPSTLVRRYVSLYGTRLHQMLKDCTALENLGQEVLPSLYQVEIEYLRSCEFAVTAQDILWRRTKLGLHCGPEAASVLETWLVAHPVV</sequence>